<keyword evidence="9" id="KW-1185">Reference proteome</keyword>
<dbReference type="InterPro" id="IPR002065">
    <property type="entry name" value="TPX"/>
</dbReference>
<dbReference type="PROSITE" id="PS01265">
    <property type="entry name" value="TPX"/>
    <property type="match status" value="1"/>
</dbReference>
<dbReference type="PROSITE" id="PS51352">
    <property type="entry name" value="THIOREDOXIN_2"/>
    <property type="match status" value="1"/>
</dbReference>
<dbReference type="EC" id="1.11.1.24" evidence="6"/>
<evidence type="ECO:0000256" key="6">
    <source>
        <dbReference type="HAMAP-Rule" id="MF_00269"/>
    </source>
</evidence>
<comment type="caution">
    <text evidence="8">The sequence shown here is derived from an EMBL/GenBank/DDBJ whole genome shotgun (WGS) entry which is preliminary data.</text>
</comment>
<feature type="domain" description="Thioredoxin" evidence="7">
    <location>
        <begin position="22"/>
        <end position="172"/>
    </location>
</feature>
<accession>A0A4R2NJF5</accession>
<dbReference type="InterPro" id="IPR013766">
    <property type="entry name" value="Thioredoxin_domain"/>
</dbReference>
<dbReference type="Proteomes" id="UP000295416">
    <property type="component" value="Unassembled WGS sequence"/>
</dbReference>
<comment type="caution">
    <text evidence="6">Lacks conserved residue(s) required for the propagation of feature annotation.</text>
</comment>
<comment type="subunit">
    <text evidence="6">Homodimer.</text>
</comment>
<gene>
    <name evidence="6" type="primary">tpx</name>
    <name evidence="8" type="ORF">EV207_1417</name>
</gene>
<reference evidence="8 9" key="1">
    <citation type="submission" date="2019-03" db="EMBL/GenBank/DDBJ databases">
        <title>Genomic Encyclopedia of Type Strains, Phase IV (KMG-IV): sequencing the most valuable type-strain genomes for metagenomic binning, comparative biology and taxonomic classification.</title>
        <authorList>
            <person name="Goeker M."/>
        </authorList>
    </citation>
    <scope>NUCLEOTIDE SEQUENCE [LARGE SCALE GENOMIC DNA]</scope>
    <source>
        <strain evidence="8 9">DSM 19377</strain>
    </source>
</reference>
<dbReference type="AlphaFoldDB" id="A0A4R2NJF5"/>
<dbReference type="InterPro" id="IPR050455">
    <property type="entry name" value="Tpx_Peroxidase_subfamily"/>
</dbReference>
<proteinExistence type="inferred from homology"/>
<evidence type="ECO:0000259" key="7">
    <source>
        <dbReference type="PROSITE" id="PS51352"/>
    </source>
</evidence>
<dbReference type="Pfam" id="PF08534">
    <property type="entry name" value="Redoxin"/>
    <property type="match status" value="1"/>
</dbReference>
<keyword evidence="3 6" id="KW-0560">Oxidoreductase</keyword>
<evidence type="ECO:0000256" key="3">
    <source>
        <dbReference type="ARBA" id="ARBA00023002"/>
    </source>
</evidence>
<dbReference type="PANTHER" id="PTHR43110">
    <property type="entry name" value="THIOL PEROXIDASE"/>
    <property type="match status" value="1"/>
</dbReference>
<evidence type="ECO:0000313" key="8">
    <source>
        <dbReference type="EMBL" id="TCP21653.1"/>
    </source>
</evidence>
<comment type="function">
    <text evidence="6">Thiol-specific peroxidase that catalyzes the reduction of hydrogen peroxide and organic hydroperoxides to water and alcohols, respectively. Plays a role in cell protection against oxidative stress by detoxifying peroxides.</text>
</comment>
<comment type="similarity">
    <text evidence="6">Belongs to the peroxiredoxin family. Tpx subfamily.</text>
</comment>
<dbReference type="EMBL" id="SLXK01000041">
    <property type="protein sequence ID" value="TCP21653.1"/>
    <property type="molecule type" value="Genomic_DNA"/>
</dbReference>
<dbReference type="InterPro" id="IPR018219">
    <property type="entry name" value="Tpx_CS"/>
</dbReference>
<dbReference type="NCBIfam" id="NF001808">
    <property type="entry name" value="PRK00522.1"/>
    <property type="match status" value="1"/>
</dbReference>
<keyword evidence="1 6" id="KW-0575">Peroxidase</keyword>
<evidence type="ECO:0000313" key="9">
    <source>
        <dbReference type="Proteomes" id="UP000295416"/>
    </source>
</evidence>
<comment type="catalytic activity">
    <reaction evidence="6">
        <text>a hydroperoxide + [thioredoxin]-dithiol = an alcohol + [thioredoxin]-disulfide + H2O</text>
        <dbReference type="Rhea" id="RHEA:62620"/>
        <dbReference type="Rhea" id="RHEA-COMP:10698"/>
        <dbReference type="Rhea" id="RHEA-COMP:10700"/>
        <dbReference type="ChEBI" id="CHEBI:15377"/>
        <dbReference type="ChEBI" id="CHEBI:29950"/>
        <dbReference type="ChEBI" id="CHEBI:30879"/>
        <dbReference type="ChEBI" id="CHEBI:35924"/>
        <dbReference type="ChEBI" id="CHEBI:50058"/>
        <dbReference type="EC" id="1.11.1.24"/>
    </reaction>
</comment>
<dbReference type="RefSeq" id="WP_132747721.1">
    <property type="nucleotide sequence ID" value="NZ_SLXK01000041.1"/>
</dbReference>
<protein>
    <recommendedName>
        <fullName evidence="6">Thiol peroxidase</fullName>
        <shortName evidence="6">Tpx</shortName>
        <ecNumber evidence="6">1.11.1.24</ecNumber>
    </recommendedName>
    <alternativeName>
        <fullName evidence="6">Peroxiredoxin tpx</fullName>
        <shortName evidence="6">Prx</shortName>
    </alternativeName>
    <alternativeName>
        <fullName evidence="6">Thioredoxin peroxidase</fullName>
    </alternativeName>
    <alternativeName>
        <fullName evidence="6">Thioredoxin-dependent peroxiredoxin</fullName>
    </alternativeName>
</protein>
<dbReference type="Gene3D" id="3.40.30.10">
    <property type="entry name" value="Glutaredoxin"/>
    <property type="match status" value="1"/>
</dbReference>
<dbReference type="OrthoDB" id="9781543at2"/>
<keyword evidence="4" id="KW-1015">Disulfide bond</keyword>
<dbReference type="InterPro" id="IPR036249">
    <property type="entry name" value="Thioredoxin-like_sf"/>
</dbReference>
<dbReference type="SUPFAM" id="SSF52833">
    <property type="entry name" value="Thioredoxin-like"/>
    <property type="match status" value="1"/>
</dbReference>
<evidence type="ECO:0000256" key="5">
    <source>
        <dbReference type="ARBA" id="ARBA00023284"/>
    </source>
</evidence>
<evidence type="ECO:0000256" key="2">
    <source>
        <dbReference type="ARBA" id="ARBA00022862"/>
    </source>
</evidence>
<dbReference type="CDD" id="cd03014">
    <property type="entry name" value="PRX_Atyp2cys"/>
    <property type="match status" value="1"/>
</dbReference>
<keyword evidence="2 6" id="KW-0049">Antioxidant</keyword>
<feature type="active site" description="Cysteine sulfenic acid (-SOH) intermediate" evidence="6">
    <location>
        <position position="64"/>
    </location>
</feature>
<dbReference type="HAMAP" id="MF_00269">
    <property type="entry name" value="Tpx"/>
    <property type="match status" value="1"/>
</dbReference>
<dbReference type="GO" id="GO:0008379">
    <property type="term" value="F:thioredoxin peroxidase activity"/>
    <property type="evidence" value="ECO:0007669"/>
    <property type="project" value="UniProtKB-UniRule"/>
</dbReference>
<evidence type="ECO:0000256" key="1">
    <source>
        <dbReference type="ARBA" id="ARBA00022559"/>
    </source>
</evidence>
<evidence type="ECO:0000256" key="4">
    <source>
        <dbReference type="ARBA" id="ARBA00023157"/>
    </source>
</evidence>
<organism evidence="8 9">
    <name type="scientific">Scopulibacillus darangshiensis</name>
    <dbReference type="NCBI Taxonomy" id="442528"/>
    <lineage>
        <taxon>Bacteria</taxon>
        <taxon>Bacillati</taxon>
        <taxon>Bacillota</taxon>
        <taxon>Bacilli</taxon>
        <taxon>Bacillales</taxon>
        <taxon>Sporolactobacillaceae</taxon>
        <taxon>Scopulibacillus</taxon>
    </lineage>
</organism>
<name>A0A4R2NJF5_9BACL</name>
<dbReference type="InterPro" id="IPR013740">
    <property type="entry name" value="Redoxin"/>
</dbReference>
<sequence>MTLQRTKVTMRGKPVSLIGPEIKPGDQAPDFDVLATDQSNVTLSDSKGRVRLFATVPSLDTELCDTETRRFNEEAAGLHDDVSVYTISSDLPFAQKRWCGATGVDRVQTLSDYRHMSFGKAYGTYMEETRLQCRAVFVVDADDRVTYVEYVPEVTQAPDYGAAIQAVKAAIK</sequence>
<keyword evidence="5 6" id="KW-0676">Redox-active center</keyword>
<dbReference type="PANTHER" id="PTHR43110:SF1">
    <property type="entry name" value="THIOL PEROXIDASE"/>
    <property type="match status" value="1"/>
</dbReference>